<reference evidence="1" key="1">
    <citation type="submission" date="2014-09" db="EMBL/GenBank/DDBJ databases">
        <authorList>
            <person name="Magalhaes I.L.F."/>
            <person name="Oliveira U."/>
            <person name="Santos F.R."/>
            <person name="Vidigal T.H.D.A."/>
            <person name="Brescovit A.D."/>
            <person name="Santos A.J."/>
        </authorList>
    </citation>
    <scope>NUCLEOTIDE SEQUENCE</scope>
    <source>
        <tissue evidence="1">Shoot tissue taken approximately 20 cm above the soil surface</tissue>
    </source>
</reference>
<proteinExistence type="predicted"/>
<evidence type="ECO:0000313" key="1">
    <source>
        <dbReference type="EMBL" id="JAE16758.1"/>
    </source>
</evidence>
<organism evidence="1">
    <name type="scientific">Arundo donax</name>
    <name type="common">Giant reed</name>
    <name type="synonym">Donax arundinaceus</name>
    <dbReference type="NCBI Taxonomy" id="35708"/>
    <lineage>
        <taxon>Eukaryota</taxon>
        <taxon>Viridiplantae</taxon>
        <taxon>Streptophyta</taxon>
        <taxon>Embryophyta</taxon>
        <taxon>Tracheophyta</taxon>
        <taxon>Spermatophyta</taxon>
        <taxon>Magnoliopsida</taxon>
        <taxon>Liliopsida</taxon>
        <taxon>Poales</taxon>
        <taxon>Poaceae</taxon>
        <taxon>PACMAD clade</taxon>
        <taxon>Arundinoideae</taxon>
        <taxon>Arundineae</taxon>
        <taxon>Arundo</taxon>
    </lineage>
</organism>
<name>A0A0A9G7T8_ARUDO</name>
<dbReference type="EMBL" id="GBRH01181138">
    <property type="protein sequence ID" value="JAE16758.1"/>
    <property type="molecule type" value="Transcribed_RNA"/>
</dbReference>
<protein>
    <submittedName>
        <fullName evidence="1">Uncharacterized protein</fullName>
    </submittedName>
</protein>
<reference evidence="1" key="2">
    <citation type="journal article" date="2015" name="Data Brief">
        <title>Shoot transcriptome of the giant reed, Arundo donax.</title>
        <authorList>
            <person name="Barrero R.A."/>
            <person name="Guerrero F.D."/>
            <person name="Moolhuijzen P."/>
            <person name="Goolsby J.A."/>
            <person name="Tidwell J."/>
            <person name="Bellgard S.E."/>
            <person name="Bellgard M.I."/>
        </authorList>
    </citation>
    <scope>NUCLEOTIDE SEQUENCE</scope>
    <source>
        <tissue evidence="1">Shoot tissue taken approximately 20 cm above the soil surface</tissue>
    </source>
</reference>
<accession>A0A0A9G7T8</accession>
<sequence>MVLYDGVPLGNAAGVRTAAVSSASISGCPVSCYVRA</sequence>
<dbReference type="AlphaFoldDB" id="A0A0A9G7T8"/>